<reference evidence="11 12" key="1">
    <citation type="submission" date="2019-02" db="EMBL/GenBank/DDBJ databases">
        <title>Deep-cultivation of Planctomycetes and their phenomic and genomic characterization uncovers novel biology.</title>
        <authorList>
            <person name="Wiegand S."/>
            <person name="Jogler M."/>
            <person name="Boedeker C."/>
            <person name="Pinto D."/>
            <person name="Vollmers J."/>
            <person name="Rivas-Marin E."/>
            <person name="Kohn T."/>
            <person name="Peeters S.H."/>
            <person name="Heuer A."/>
            <person name="Rast P."/>
            <person name="Oberbeckmann S."/>
            <person name="Bunk B."/>
            <person name="Jeske O."/>
            <person name="Meyerdierks A."/>
            <person name="Storesund J.E."/>
            <person name="Kallscheuer N."/>
            <person name="Luecker S."/>
            <person name="Lage O.M."/>
            <person name="Pohl T."/>
            <person name="Merkel B.J."/>
            <person name="Hornburger P."/>
            <person name="Mueller R.-W."/>
            <person name="Bruemmer F."/>
            <person name="Labrenz M."/>
            <person name="Spormann A.M."/>
            <person name="Op Den Camp H."/>
            <person name="Overmann J."/>
            <person name="Amann R."/>
            <person name="Jetten M.S.M."/>
            <person name="Mascher T."/>
            <person name="Medema M.H."/>
            <person name="Devos D.P."/>
            <person name="Kaster A.-K."/>
            <person name="Ovreas L."/>
            <person name="Rohde M."/>
            <person name="Galperin M.Y."/>
            <person name="Jogler C."/>
        </authorList>
    </citation>
    <scope>NUCLEOTIDE SEQUENCE [LARGE SCALE GENOMIC DNA]</scope>
    <source>
        <strain evidence="11 12">Pla123a</strain>
    </source>
</reference>
<keyword evidence="4" id="KW-0963">Cytoplasm</keyword>
<comment type="subcellular location">
    <subcellularLocation>
        <location evidence="1">Cytoplasm</location>
    </subcellularLocation>
</comment>
<dbReference type="Pfam" id="PF02367">
    <property type="entry name" value="TsaE"/>
    <property type="match status" value="1"/>
</dbReference>
<evidence type="ECO:0000256" key="6">
    <source>
        <dbReference type="ARBA" id="ARBA00022723"/>
    </source>
</evidence>
<dbReference type="GO" id="GO:0046872">
    <property type="term" value="F:metal ion binding"/>
    <property type="evidence" value="ECO:0007669"/>
    <property type="project" value="UniProtKB-KW"/>
</dbReference>
<comment type="caution">
    <text evidence="11">The sequence shown here is derived from an EMBL/GenBank/DDBJ whole genome shotgun (WGS) entry which is preliminary data.</text>
</comment>
<dbReference type="GO" id="GO:0005737">
    <property type="term" value="C:cytoplasm"/>
    <property type="evidence" value="ECO:0007669"/>
    <property type="project" value="UniProtKB-SubCell"/>
</dbReference>
<proteinExistence type="inferred from homology"/>
<keyword evidence="6" id="KW-0479">Metal-binding</keyword>
<dbReference type="InterPro" id="IPR003442">
    <property type="entry name" value="T6A_TsaE"/>
</dbReference>
<dbReference type="EMBL" id="SJPO01000007">
    <property type="protein sequence ID" value="TWT75484.1"/>
    <property type="molecule type" value="Genomic_DNA"/>
</dbReference>
<evidence type="ECO:0000256" key="4">
    <source>
        <dbReference type="ARBA" id="ARBA00022490"/>
    </source>
</evidence>
<evidence type="ECO:0000256" key="3">
    <source>
        <dbReference type="ARBA" id="ARBA00019010"/>
    </source>
</evidence>
<dbReference type="PANTHER" id="PTHR33540">
    <property type="entry name" value="TRNA THREONYLCARBAMOYLADENOSINE BIOSYNTHESIS PROTEIN TSAE"/>
    <property type="match status" value="1"/>
</dbReference>
<dbReference type="AlphaFoldDB" id="A0A5C5YKR8"/>
<evidence type="ECO:0000256" key="7">
    <source>
        <dbReference type="ARBA" id="ARBA00022741"/>
    </source>
</evidence>
<evidence type="ECO:0000256" key="9">
    <source>
        <dbReference type="ARBA" id="ARBA00022842"/>
    </source>
</evidence>
<evidence type="ECO:0000256" key="2">
    <source>
        <dbReference type="ARBA" id="ARBA00007599"/>
    </source>
</evidence>
<name>A0A5C5YKR8_9BACT</name>
<protein>
    <recommendedName>
        <fullName evidence="3">tRNA threonylcarbamoyladenosine biosynthesis protein TsaE</fullName>
    </recommendedName>
    <alternativeName>
        <fullName evidence="10">t(6)A37 threonylcarbamoyladenosine biosynthesis protein TsaE</fullName>
    </alternativeName>
</protein>
<keyword evidence="7" id="KW-0547">Nucleotide-binding</keyword>
<dbReference type="GO" id="GO:0005524">
    <property type="term" value="F:ATP binding"/>
    <property type="evidence" value="ECO:0007669"/>
    <property type="project" value="UniProtKB-KW"/>
</dbReference>
<evidence type="ECO:0000256" key="10">
    <source>
        <dbReference type="ARBA" id="ARBA00032441"/>
    </source>
</evidence>
<evidence type="ECO:0000313" key="11">
    <source>
        <dbReference type="EMBL" id="TWT75484.1"/>
    </source>
</evidence>
<dbReference type="Gene3D" id="3.40.50.300">
    <property type="entry name" value="P-loop containing nucleotide triphosphate hydrolases"/>
    <property type="match status" value="1"/>
</dbReference>
<dbReference type="RefSeq" id="WP_197527983.1">
    <property type="nucleotide sequence ID" value="NZ_SJPO01000007.1"/>
</dbReference>
<keyword evidence="12" id="KW-1185">Reference proteome</keyword>
<keyword evidence="8" id="KW-0067">ATP-binding</keyword>
<dbReference type="PANTHER" id="PTHR33540:SF2">
    <property type="entry name" value="TRNA THREONYLCARBAMOYLADENOSINE BIOSYNTHESIS PROTEIN TSAE"/>
    <property type="match status" value="1"/>
</dbReference>
<gene>
    <name evidence="11" type="primary">tsaE</name>
    <name evidence="11" type="ORF">Pla123a_29930</name>
</gene>
<dbReference type="Proteomes" id="UP000318478">
    <property type="component" value="Unassembled WGS sequence"/>
</dbReference>
<dbReference type="NCBIfam" id="TIGR00150">
    <property type="entry name" value="T6A_YjeE"/>
    <property type="match status" value="1"/>
</dbReference>
<accession>A0A5C5YKR8</accession>
<evidence type="ECO:0000256" key="5">
    <source>
        <dbReference type="ARBA" id="ARBA00022694"/>
    </source>
</evidence>
<keyword evidence="9" id="KW-0460">Magnesium</keyword>
<comment type="similarity">
    <text evidence="2">Belongs to the TsaE family.</text>
</comment>
<organism evidence="11 12">
    <name type="scientific">Posidoniimonas polymericola</name>
    <dbReference type="NCBI Taxonomy" id="2528002"/>
    <lineage>
        <taxon>Bacteria</taxon>
        <taxon>Pseudomonadati</taxon>
        <taxon>Planctomycetota</taxon>
        <taxon>Planctomycetia</taxon>
        <taxon>Pirellulales</taxon>
        <taxon>Lacipirellulaceae</taxon>
        <taxon>Posidoniimonas</taxon>
    </lineage>
</organism>
<dbReference type="GO" id="GO:0002949">
    <property type="term" value="P:tRNA threonylcarbamoyladenosine modification"/>
    <property type="evidence" value="ECO:0007669"/>
    <property type="project" value="InterPro"/>
</dbReference>
<sequence>MTPLEISITTIDETDRLGEALAAVLPPGTTVSLIGTLGAGKTRLVQAAAAALGNNRDTITSPTFVLLNEYTAGQRPVYHFDAYRLKDDDEFLNLGPDEYFEGDGLTFVEWGDLVEACLPADAVTVAIETLDGEARHVTITGLPDDTRAALESALRASA</sequence>
<evidence type="ECO:0000256" key="8">
    <source>
        <dbReference type="ARBA" id="ARBA00022840"/>
    </source>
</evidence>
<evidence type="ECO:0000313" key="12">
    <source>
        <dbReference type="Proteomes" id="UP000318478"/>
    </source>
</evidence>
<dbReference type="SUPFAM" id="SSF52540">
    <property type="entry name" value="P-loop containing nucleoside triphosphate hydrolases"/>
    <property type="match status" value="1"/>
</dbReference>
<dbReference type="InterPro" id="IPR027417">
    <property type="entry name" value="P-loop_NTPase"/>
</dbReference>
<keyword evidence="5" id="KW-0819">tRNA processing</keyword>
<evidence type="ECO:0000256" key="1">
    <source>
        <dbReference type="ARBA" id="ARBA00004496"/>
    </source>
</evidence>